<protein>
    <submittedName>
        <fullName evidence="1">Uncharacterized protein</fullName>
    </submittedName>
</protein>
<evidence type="ECO:0000313" key="2">
    <source>
        <dbReference type="Proteomes" id="UP000009007"/>
    </source>
</evidence>
<keyword evidence="2" id="KW-1185">Reference proteome</keyword>
<gene>
    <name evidence="1" type="ordered locus">BN140_1794</name>
</gene>
<dbReference type="HOGENOM" id="CLU_2985662_0_0_2"/>
<sequence length="57" mass="6943">MNGYTAEYKYATIRIHTDQGHELYESGRDLKHNPQVPPEEGIKRTVEWMKWFYRLEE</sequence>
<dbReference type="EMBL" id="HE964772">
    <property type="protein sequence ID" value="CCJ36717.1"/>
    <property type="molecule type" value="Genomic_DNA"/>
</dbReference>
<proteinExistence type="predicted"/>
<evidence type="ECO:0000313" key="1">
    <source>
        <dbReference type="EMBL" id="CCJ36717.1"/>
    </source>
</evidence>
<dbReference type="STRING" id="1201294.BN140_1794"/>
<organism evidence="1 2">
    <name type="scientific">Methanoculleus bourgensis (strain ATCC 43281 / DSM 3045 / OCM 15 / MS2)</name>
    <name type="common">Methanogenium bourgense</name>
    <dbReference type="NCBI Taxonomy" id="1201294"/>
    <lineage>
        <taxon>Archaea</taxon>
        <taxon>Methanobacteriati</taxon>
        <taxon>Methanobacteriota</taxon>
        <taxon>Stenosarchaea group</taxon>
        <taxon>Methanomicrobia</taxon>
        <taxon>Methanomicrobiales</taxon>
        <taxon>Methanomicrobiaceae</taxon>
        <taxon>Methanoculleus</taxon>
    </lineage>
</organism>
<reference evidence="2" key="1">
    <citation type="journal article" date="2012" name="J. Bacteriol.">
        <title>Complete genome sequence of the hydrogenotrophic, methanogenic archaeon Methanoculleus bourgensis strain MS2T, isolated from a sewage sludge digester.</title>
        <authorList>
            <person name="Maus I."/>
            <person name="Wibberg D."/>
            <person name="Stantscheff R."/>
            <person name="Eikmeyer F.G."/>
            <person name="Seffner A."/>
            <person name="Boelter J."/>
            <person name="Szczepanowski R."/>
            <person name="Blom J."/>
            <person name="Jaenicke S."/>
            <person name="Konig H."/>
            <person name="Puhler A."/>
            <person name="Schluter A."/>
        </authorList>
    </citation>
    <scope>NUCLEOTIDE SEQUENCE [LARGE SCALE GENOMIC DNA]</scope>
    <source>
        <strain evidence="2">ATCC 43281 / DSM 3045 / OCM 15 / MS2</strain>
    </source>
</reference>
<dbReference type="Proteomes" id="UP000009007">
    <property type="component" value="Chromosome I"/>
</dbReference>
<name>I7LK81_METBM</name>
<accession>I7LK81</accession>
<dbReference type="AlphaFoldDB" id="I7LK81"/>
<dbReference type="KEGG" id="mbg:BN140_1794"/>